<evidence type="ECO:0000313" key="1">
    <source>
        <dbReference type="EMBL" id="KAK6165132.1"/>
    </source>
</evidence>
<dbReference type="Proteomes" id="UP001347796">
    <property type="component" value="Unassembled WGS sequence"/>
</dbReference>
<protein>
    <submittedName>
        <fullName evidence="1">Uncharacterized protein</fullName>
    </submittedName>
</protein>
<dbReference type="AlphaFoldDB" id="A0AAN8FW36"/>
<comment type="caution">
    <text evidence="1">The sequence shown here is derived from an EMBL/GenBank/DDBJ whole genome shotgun (WGS) entry which is preliminary data.</text>
</comment>
<gene>
    <name evidence="1" type="ORF">SNE40_023584</name>
</gene>
<keyword evidence="2" id="KW-1185">Reference proteome</keyword>
<accession>A0AAN8FW36</accession>
<evidence type="ECO:0000313" key="2">
    <source>
        <dbReference type="Proteomes" id="UP001347796"/>
    </source>
</evidence>
<organism evidence="1 2">
    <name type="scientific">Patella caerulea</name>
    <name type="common">Rayed Mediterranean limpet</name>
    <dbReference type="NCBI Taxonomy" id="87958"/>
    <lineage>
        <taxon>Eukaryota</taxon>
        <taxon>Metazoa</taxon>
        <taxon>Spiralia</taxon>
        <taxon>Lophotrochozoa</taxon>
        <taxon>Mollusca</taxon>
        <taxon>Gastropoda</taxon>
        <taxon>Patellogastropoda</taxon>
        <taxon>Patelloidea</taxon>
        <taxon>Patellidae</taxon>
        <taxon>Patella</taxon>
    </lineage>
</organism>
<sequence length="99" mass="10826">MWIMGKLNVVMRKLNVDVVHGLNVMMNDVMVIGEFNVEAGVIVMVECGCLGGDDVVVTGGLNVDDVLMKERLNVDDVLMKERLNVDNVVLMIGGYGKSE</sequence>
<name>A0AAN8FW36_PATCE</name>
<dbReference type="EMBL" id="JAZGQO010000025">
    <property type="protein sequence ID" value="KAK6165132.1"/>
    <property type="molecule type" value="Genomic_DNA"/>
</dbReference>
<proteinExistence type="predicted"/>
<reference evidence="1 2" key="1">
    <citation type="submission" date="2024-01" db="EMBL/GenBank/DDBJ databases">
        <title>The genome of the rayed Mediterranean limpet Patella caerulea (Linnaeus, 1758).</title>
        <authorList>
            <person name="Anh-Thu Weber A."/>
            <person name="Halstead-Nussloch G."/>
        </authorList>
    </citation>
    <scope>NUCLEOTIDE SEQUENCE [LARGE SCALE GENOMIC DNA]</scope>
    <source>
        <strain evidence="1">AATW-2023a</strain>
        <tissue evidence="1">Whole specimen</tissue>
    </source>
</reference>